<feature type="compositionally biased region" description="Polar residues" evidence="1">
    <location>
        <begin position="225"/>
        <end position="238"/>
    </location>
</feature>
<feature type="region of interest" description="Disordered" evidence="1">
    <location>
        <begin position="218"/>
        <end position="238"/>
    </location>
</feature>
<dbReference type="PANTHER" id="PTHR10622:SF10">
    <property type="entry name" value="HET DOMAIN-CONTAINING PROTEIN"/>
    <property type="match status" value="1"/>
</dbReference>
<evidence type="ECO:0000313" key="3">
    <source>
        <dbReference type="EMBL" id="CAJ2506722.1"/>
    </source>
</evidence>
<feature type="region of interest" description="Disordered" evidence="1">
    <location>
        <begin position="250"/>
        <end position="287"/>
    </location>
</feature>
<comment type="caution">
    <text evidence="3">The sequence shown here is derived from an EMBL/GenBank/DDBJ whole genome shotgun (WGS) entry which is preliminary data.</text>
</comment>
<sequence>MRLTNCRTLRFKEFVQDILPYAVLSHMWDKDELTFSDVDGGNRIRMQKVGLGKIIRTCRLALEEGIDYAWVDTCCIDKSSSAELSEAINSMFAWYRDSAVCYAWLSDFKQEPGMVWENIIASFDAREALEERAGFHNDPPQLTVGEVEFVHSFDHQNTDFLSQSSSSCLPPRKLVYAELGSRRQAHNDPLILADWFMYLKHFCRFRGLWEQVNPGPTIPEGGQTFREQTTAPQPSTSVSFRLPVAPTLERITQQENERRASERERLYEQWESAPEDTRGDEPPPATMATKNELEAQLEQAPKGYPVLVAESSSFQLHATQPGVKVHCEYRGVKSLSSITTELEYTERDATIREIVTLLRDRVSLPRNPRIAEIRAEALGEPYMPQEALGKWLGGMPRQQEQESDMDGSFAVTLGGRSRDKKPGEPEGYTCPCIKDGGASKRHKWPLKSCNNVQLAL</sequence>
<dbReference type="Proteomes" id="UP001295740">
    <property type="component" value="Unassembled WGS sequence"/>
</dbReference>
<dbReference type="EMBL" id="CAUWAG010000010">
    <property type="protein sequence ID" value="CAJ2506722.1"/>
    <property type="molecule type" value="Genomic_DNA"/>
</dbReference>
<protein>
    <submittedName>
        <fullName evidence="3">Uu.00g079080.m01.CDS01</fullName>
    </submittedName>
</protein>
<evidence type="ECO:0000313" key="4">
    <source>
        <dbReference type="Proteomes" id="UP001295740"/>
    </source>
</evidence>
<name>A0AAI8YJ78_9PEZI</name>
<proteinExistence type="predicted"/>
<evidence type="ECO:0000259" key="2">
    <source>
        <dbReference type="Pfam" id="PF06985"/>
    </source>
</evidence>
<evidence type="ECO:0000256" key="1">
    <source>
        <dbReference type="SAM" id="MobiDB-lite"/>
    </source>
</evidence>
<keyword evidence="4" id="KW-1185">Reference proteome</keyword>
<dbReference type="Pfam" id="PF06985">
    <property type="entry name" value="HET"/>
    <property type="match status" value="1"/>
</dbReference>
<feature type="region of interest" description="Disordered" evidence="1">
    <location>
        <begin position="397"/>
        <end position="430"/>
    </location>
</feature>
<accession>A0AAI8YJ78</accession>
<reference evidence="3" key="1">
    <citation type="submission" date="2023-10" db="EMBL/GenBank/DDBJ databases">
        <authorList>
            <person name="Hackl T."/>
        </authorList>
    </citation>
    <scope>NUCLEOTIDE SEQUENCE</scope>
</reference>
<feature type="domain" description="Heterokaryon incompatibility" evidence="2">
    <location>
        <begin position="21"/>
        <end position="114"/>
    </location>
</feature>
<dbReference type="InterPro" id="IPR010730">
    <property type="entry name" value="HET"/>
</dbReference>
<organism evidence="3 4">
    <name type="scientific">Anthostomella pinea</name>
    <dbReference type="NCBI Taxonomy" id="933095"/>
    <lineage>
        <taxon>Eukaryota</taxon>
        <taxon>Fungi</taxon>
        <taxon>Dikarya</taxon>
        <taxon>Ascomycota</taxon>
        <taxon>Pezizomycotina</taxon>
        <taxon>Sordariomycetes</taxon>
        <taxon>Xylariomycetidae</taxon>
        <taxon>Xylariales</taxon>
        <taxon>Xylariaceae</taxon>
        <taxon>Anthostomella</taxon>
    </lineage>
</organism>
<dbReference type="PANTHER" id="PTHR10622">
    <property type="entry name" value="HET DOMAIN-CONTAINING PROTEIN"/>
    <property type="match status" value="1"/>
</dbReference>
<gene>
    <name evidence="3" type="ORF">KHLLAP_LOCUS7190</name>
</gene>
<dbReference type="AlphaFoldDB" id="A0AAI8YJ78"/>
<feature type="compositionally biased region" description="Basic and acidic residues" evidence="1">
    <location>
        <begin position="255"/>
        <end position="268"/>
    </location>
</feature>